<dbReference type="EMBL" id="MSFL01000008">
    <property type="protein sequence ID" value="PWY86104.1"/>
    <property type="molecule type" value="Genomic_DNA"/>
</dbReference>
<feature type="compositionally biased region" description="Basic and acidic residues" evidence="1">
    <location>
        <begin position="150"/>
        <end position="166"/>
    </location>
</feature>
<feature type="region of interest" description="Disordered" evidence="1">
    <location>
        <begin position="406"/>
        <end position="426"/>
    </location>
</feature>
<protein>
    <submittedName>
        <fullName evidence="2">Uncharacterized protein</fullName>
    </submittedName>
</protein>
<evidence type="ECO:0000313" key="2">
    <source>
        <dbReference type="EMBL" id="PWY86104.1"/>
    </source>
</evidence>
<feature type="compositionally biased region" description="Basic and acidic residues" evidence="1">
    <location>
        <begin position="412"/>
        <end position="424"/>
    </location>
</feature>
<evidence type="ECO:0000313" key="3">
    <source>
        <dbReference type="Proteomes" id="UP000247233"/>
    </source>
</evidence>
<dbReference type="AlphaFoldDB" id="A0A317WHZ0"/>
<reference evidence="2 3" key="1">
    <citation type="submission" date="2016-12" db="EMBL/GenBank/DDBJ databases">
        <title>The genomes of Aspergillus section Nigri reveals drivers in fungal speciation.</title>
        <authorList>
            <consortium name="DOE Joint Genome Institute"/>
            <person name="Vesth T.C."/>
            <person name="Nybo J."/>
            <person name="Theobald S."/>
            <person name="Brandl J."/>
            <person name="Frisvad J.C."/>
            <person name="Nielsen K.F."/>
            <person name="Lyhne E.K."/>
            <person name="Kogle M.E."/>
            <person name="Kuo A."/>
            <person name="Riley R."/>
            <person name="Clum A."/>
            <person name="Nolan M."/>
            <person name="Lipzen A."/>
            <person name="Salamov A."/>
            <person name="Henrissat B."/>
            <person name="Wiebenga A."/>
            <person name="De Vries R.P."/>
            <person name="Grigoriev I.V."/>
            <person name="Mortensen U.H."/>
            <person name="Andersen M.R."/>
            <person name="Baker S.E."/>
        </authorList>
    </citation>
    <scope>NUCLEOTIDE SEQUENCE [LARGE SCALE GENOMIC DNA]</scope>
    <source>
        <strain evidence="2 3">CBS 117.55</strain>
    </source>
</reference>
<dbReference type="VEuPathDB" id="FungiDB:BO70DRAFT_370172"/>
<evidence type="ECO:0000256" key="1">
    <source>
        <dbReference type="SAM" id="MobiDB-lite"/>
    </source>
</evidence>
<proteinExistence type="predicted"/>
<accession>A0A317WHZ0</accession>
<dbReference type="OrthoDB" id="4526763at2759"/>
<gene>
    <name evidence="2" type="ORF">BO70DRAFT_370172</name>
</gene>
<dbReference type="GeneID" id="37066958"/>
<sequence length="439" mass="48930">MSNLDLSRGELPHGARGSVFMVPFSDFESFESTSGFESSDSEFFQDSVTKRRRHAVYYHRPPVWYPAHQTGSPSSASGGCSSGCSGQMCGECVAAHAGNMQEDTYSCIVDCCDATAALAMTLAGTETEASSQSDQQTGLPSKTYRSLGSADKHTSSDRRVPSEKPRPSRVLLQSSVRQKGMGLYTGLQSYKDTRLGLGEKWEIHEGSLVICLDPVYTILDHDKPRLDEFELVSGDIFVICRLYADLWALCAKASSVRPESGPISPMRLAFIPLCAVTLAANFSAFTSRCTGYTGCEPDELRYPGNGLPVMPPPRSYSLSDSKQVYRGNRRHIAFPEVVYDTFNRVSLDCMDVEFVPTDPLPLETVFSNLTDRGSRRLHRLGNRMSLQKLWNGPKPLAIRDTENRSFLSTRRKQSERNSHEEQRSFSRTQRLRNLVRVVR</sequence>
<feature type="compositionally biased region" description="Polar residues" evidence="1">
    <location>
        <begin position="130"/>
        <end position="146"/>
    </location>
</feature>
<comment type="caution">
    <text evidence="2">The sequence shown here is derived from an EMBL/GenBank/DDBJ whole genome shotgun (WGS) entry which is preliminary data.</text>
</comment>
<feature type="region of interest" description="Disordered" evidence="1">
    <location>
        <begin position="126"/>
        <end position="168"/>
    </location>
</feature>
<organism evidence="2 3">
    <name type="scientific">Aspergillus heteromorphus CBS 117.55</name>
    <dbReference type="NCBI Taxonomy" id="1448321"/>
    <lineage>
        <taxon>Eukaryota</taxon>
        <taxon>Fungi</taxon>
        <taxon>Dikarya</taxon>
        <taxon>Ascomycota</taxon>
        <taxon>Pezizomycotina</taxon>
        <taxon>Eurotiomycetes</taxon>
        <taxon>Eurotiomycetidae</taxon>
        <taxon>Eurotiales</taxon>
        <taxon>Aspergillaceae</taxon>
        <taxon>Aspergillus</taxon>
        <taxon>Aspergillus subgen. Circumdati</taxon>
    </lineage>
</organism>
<name>A0A317WHZ0_9EURO</name>
<keyword evidence="3" id="KW-1185">Reference proteome</keyword>
<dbReference type="RefSeq" id="XP_025400656.1">
    <property type="nucleotide sequence ID" value="XM_025544721.1"/>
</dbReference>
<dbReference type="Proteomes" id="UP000247233">
    <property type="component" value="Unassembled WGS sequence"/>
</dbReference>